<organism evidence="1 2">
    <name type="scientific">Chara braunii</name>
    <name type="common">Braun's stonewort</name>
    <dbReference type="NCBI Taxonomy" id="69332"/>
    <lineage>
        <taxon>Eukaryota</taxon>
        <taxon>Viridiplantae</taxon>
        <taxon>Streptophyta</taxon>
        <taxon>Charophyceae</taxon>
        <taxon>Charales</taxon>
        <taxon>Characeae</taxon>
        <taxon>Chara</taxon>
    </lineage>
</organism>
<accession>A0A388KCT5</accession>
<sequence length="68" mass="7668">MISLFDQMDHNSLLRLAAAFSCTMQQMETFFIPLRVTKILSTVWRIQGTGSDLLPAEPTKPSLSGRIR</sequence>
<dbReference type="AlphaFoldDB" id="A0A388KCT5"/>
<proteinExistence type="predicted"/>
<dbReference type="EMBL" id="BFEA01000093">
    <property type="protein sequence ID" value="GBG67849.1"/>
    <property type="molecule type" value="Genomic_DNA"/>
</dbReference>
<name>A0A388KCT5_CHABU</name>
<keyword evidence="2" id="KW-1185">Reference proteome</keyword>
<evidence type="ECO:0000313" key="1">
    <source>
        <dbReference type="EMBL" id="GBG67849.1"/>
    </source>
</evidence>
<gene>
    <name evidence="1" type="ORF">CBR_g970</name>
</gene>
<dbReference type="Proteomes" id="UP000265515">
    <property type="component" value="Unassembled WGS sequence"/>
</dbReference>
<dbReference type="Gramene" id="GBG67849">
    <property type="protein sequence ID" value="GBG67849"/>
    <property type="gene ID" value="CBR_g970"/>
</dbReference>
<protein>
    <submittedName>
        <fullName evidence="1">Uncharacterized protein</fullName>
    </submittedName>
</protein>
<reference evidence="1 2" key="1">
    <citation type="journal article" date="2018" name="Cell">
        <title>The Chara Genome: Secondary Complexity and Implications for Plant Terrestrialization.</title>
        <authorList>
            <person name="Nishiyama T."/>
            <person name="Sakayama H."/>
            <person name="Vries J.D."/>
            <person name="Buschmann H."/>
            <person name="Saint-Marcoux D."/>
            <person name="Ullrich K.K."/>
            <person name="Haas F.B."/>
            <person name="Vanderstraeten L."/>
            <person name="Becker D."/>
            <person name="Lang D."/>
            <person name="Vosolsobe S."/>
            <person name="Rombauts S."/>
            <person name="Wilhelmsson P.K.I."/>
            <person name="Janitza P."/>
            <person name="Kern R."/>
            <person name="Heyl A."/>
            <person name="Rumpler F."/>
            <person name="Villalobos L.I.A.C."/>
            <person name="Clay J.M."/>
            <person name="Skokan R."/>
            <person name="Toyoda A."/>
            <person name="Suzuki Y."/>
            <person name="Kagoshima H."/>
            <person name="Schijlen E."/>
            <person name="Tajeshwar N."/>
            <person name="Catarino B."/>
            <person name="Hetherington A.J."/>
            <person name="Saltykova A."/>
            <person name="Bonnot C."/>
            <person name="Breuninger H."/>
            <person name="Symeonidi A."/>
            <person name="Radhakrishnan G.V."/>
            <person name="Van Nieuwerburgh F."/>
            <person name="Deforce D."/>
            <person name="Chang C."/>
            <person name="Karol K.G."/>
            <person name="Hedrich R."/>
            <person name="Ulvskov P."/>
            <person name="Glockner G."/>
            <person name="Delwiche C.F."/>
            <person name="Petrasek J."/>
            <person name="Van de Peer Y."/>
            <person name="Friml J."/>
            <person name="Beilby M."/>
            <person name="Dolan L."/>
            <person name="Kohara Y."/>
            <person name="Sugano S."/>
            <person name="Fujiyama A."/>
            <person name="Delaux P.-M."/>
            <person name="Quint M."/>
            <person name="TheiBen G."/>
            <person name="Hagemann M."/>
            <person name="Harholt J."/>
            <person name="Dunand C."/>
            <person name="Zachgo S."/>
            <person name="Langdale J."/>
            <person name="Maumus F."/>
            <person name="Straeten D.V.D."/>
            <person name="Gould S.B."/>
            <person name="Rensing S.A."/>
        </authorList>
    </citation>
    <scope>NUCLEOTIDE SEQUENCE [LARGE SCALE GENOMIC DNA]</scope>
    <source>
        <strain evidence="1 2">S276</strain>
    </source>
</reference>
<comment type="caution">
    <text evidence="1">The sequence shown here is derived from an EMBL/GenBank/DDBJ whole genome shotgun (WGS) entry which is preliminary data.</text>
</comment>
<evidence type="ECO:0000313" key="2">
    <source>
        <dbReference type="Proteomes" id="UP000265515"/>
    </source>
</evidence>